<dbReference type="InterPro" id="IPR003593">
    <property type="entry name" value="AAA+_ATPase"/>
</dbReference>
<dbReference type="GO" id="GO:0005743">
    <property type="term" value="C:mitochondrial inner membrane"/>
    <property type="evidence" value="ECO:0007669"/>
    <property type="project" value="TreeGrafter"/>
</dbReference>
<dbReference type="Pfam" id="PF00005">
    <property type="entry name" value="ABC_tran"/>
    <property type="match status" value="1"/>
</dbReference>
<evidence type="ECO:0000256" key="3">
    <source>
        <dbReference type="ARBA" id="ARBA00007577"/>
    </source>
</evidence>
<dbReference type="InterPro" id="IPR027417">
    <property type="entry name" value="P-loop_NTPase"/>
</dbReference>
<evidence type="ECO:0000256" key="4">
    <source>
        <dbReference type="ARBA" id="ARBA00022692"/>
    </source>
</evidence>
<dbReference type="PROSITE" id="PS50893">
    <property type="entry name" value="ABC_TRANSPORTER_2"/>
    <property type="match status" value="1"/>
</dbReference>
<evidence type="ECO:0000259" key="11">
    <source>
        <dbReference type="PROSITE" id="PS50929"/>
    </source>
</evidence>
<dbReference type="CDD" id="cd18577">
    <property type="entry name" value="ABC_6TM_Pgp_ABCB1_D1_like"/>
    <property type="match status" value="1"/>
</dbReference>
<dbReference type="Proteomes" id="UP000624244">
    <property type="component" value="Unassembled WGS sequence"/>
</dbReference>
<dbReference type="Gene3D" id="3.40.50.300">
    <property type="entry name" value="P-loop containing nucleotide triphosphate hydrolases"/>
    <property type="match status" value="1"/>
</dbReference>
<dbReference type="InterPro" id="IPR003439">
    <property type="entry name" value="ABC_transporter-like_ATP-bd"/>
</dbReference>
<sequence length="899" mass="99582">MSQDISPASKESFQSPMRFNNHGDKISEDLFEGHNTNRDENKGSLGCFFVNGPTKSCSFIEDLIYADRISWFLNVIAIVTAIAAGTLLPLMDLVFGKFVTTLTAFASETIPPAEFRSQINKFTYAVFQLLWLSIKVNSRHSLYFIYLFAAKFGLFYIHSVCLLRFWILPRAKKLKVCISIAATRTIKAFRIDLVKHILRQNIAYFDSDPAISVTTQVTTESNNVNNGISEKLTLTIQGMSTFVTAFIVAFVVEWKLTLITMGIVPAILLVVGICMGIEGRNEAKIHLIHSKAALLTEEVFSSISTTHAYWLSSFFSQKYDALLGDAMEVGMRKSPNYSILFSFEFFCIYAGYGLAFWQGIRMYANGEISQSGKVFTVIFAVIVAAATMTTLAPQIVAITKAATSAEALFKTLDRRSTIDPLDESGIRPFSSKGEIKFQDVSFAYPMRPEITVLKRFNVVAPAGRVTALVGASGSGKSTVVGLLERWYDPISGLITFDGVDIRDLNLNWLRTNVRLVQQEPVLFSGTVYENVVMGLSGTPKSKLPETEQRKLVKKACQDAYAEDFIQRLPEGYDTHLGESAIMLSGGEKQRLAIARSIVSDPAVLLLDEATSALDPRAEQIVQQALDRVLTGRTTIIIAHRLSTIRNADNIVVIADGTIVEQGTHDELLCRRGVYARFTKAQDLSQAENKKAEVRNTQKSEAHALVRTQAQVSAYTTTEPLKADDNDYSLMKCIYLIFREQGHVWKWLVLLGVATLAGGATYPAQAVVFSRVVECFQLPPEEAIRRGNLFSLMFFIIALGNLAVFAVSVSRKYRREIFDRILQQDIAFFDNKSNTTGELASNLSTYPTSLLELLGFNIMLACISLVNVLSSCVLALAIGWKLALVVVVGGELISHNKNQV</sequence>
<feature type="transmembrane region" description="Helical" evidence="9">
    <location>
        <begin position="746"/>
        <end position="768"/>
    </location>
</feature>
<comment type="subcellular location">
    <subcellularLocation>
        <location evidence="2">Endomembrane system</location>
    </subcellularLocation>
    <subcellularLocation>
        <location evidence="1">Membrane</location>
        <topology evidence="1">Multi-pass membrane protein</topology>
    </subcellularLocation>
</comment>
<feature type="transmembrane region" description="Helical" evidence="9">
    <location>
        <begin position="337"/>
        <end position="357"/>
    </location>
</feature>
<gene>
    <name evidence="12" type="ORF">GGP41_008905</name>
</gene>
<dbReference type="PANTHER" id="PTHR43394:SF27">
    <property type="entry name" value="ATP-DEPENDENT TRANSLOCASE ABCB1-LIKE"/>
    <property type="match status" value="1"/>
</dbReference>
<evidence type="ECO:0000256" key="6">
    <source>
        <dbReference type="ARBA" id="ARBA00022840"/>
    </source>
</evidence>
<accession>A0A8H5Z668</accession>
<evidence type="ECO:0000256" key="5">
    <source>
        <dbReference type="ARBA" id="ARBA00022741"/>
    </source>
</evidence>
<reference evidence="12" key="1">
    <citation type="submission" date="2019-11" db="EMBL/GenBank/DDBJ databases">
        <title>Bipolaris sorokiniana Genome sequencing.</title>
        <authorList>
            <person name="Wang H."/>
        </authorList>
    </citation>
    <scope>NUCLEOTIDE SEQUENCE</scope>
</reference>
<evidence type="ECO:0000313" key="13">
    <source>
        <dbReference type="Proteomes" id="UP000624244"/>
    </source>
</evidence>
<dbReference type="SMART" id="SM00382">
    <property type="entry name" value="AAA"/>
    <property type="match status" value="1"/>
</dbReference>
<feature type="domain" description="ABC transmembrane type-1" evidence="11">
    <location>
        <begin position="75"/>
        <end position="400"/>
    </location>
</feature>
<dbReference type="PANTHER" id="PTHR43394">
    <property type="entry name" value="ATP-DEPENDENT PERMEASE MDL1, MITOCHONDRIAL"/>
    <property type="match status" value="1"/>
</dbReference>
<name>A0A8H5Z668_COCSA</name>
<proteinExistence type="inferred from homology"/>
<dbReference type="CDD" id="cd03249">
    <property type="entry name" value="ABC_MTABC3_MDL1_MDL2"/>
    <property type="match status" value="1"/>
</dbReference>
<feature type="domain" description="ABC transmembrane type-1" evidence="11">
    <location>
        <begin position="788"/>
        <end position="887"/>
    </location>
</feature>
<protein>
    <submittedName>
        <fullName evidence="12">Uncharacterized protein</fullName>
    </submittedName>
</protein>
<dbReference type="Gene3D" id="1.20.1560.10">
    <property type="entry name" value="ABC transporter type 1, transmembrane domain"/>
    <property type="match status" value="1"/>
</dbReference>
<evidence type="ECO:0000256" key="1">
    <source>
        <dbReference type="ARBA" id="ARBA00004141"/>
    </source>
</evidence>
<feature type="transmembrane region" description="Helical" evidence="9">
    <location>
        <begin position="377"/>
        <end position="398"/>
    </location>
</feature>
<feature type="transmembrane region" description="Helical" evidence="9">
    <location>
        <begin position="143"/>
        <end position="166"/>
    </location>
</feature>
<evidence type="ECO:0000256" key="8">
    <source>
        <dbReference type="ARBA" id="ARBA00023136"/>
    </source>
</evidence>
<feature type="transmembrane region" description="Helical" evidence="9">
    <location>
        <begin position="857"/>
        <end position="879"/>
    </location>
</feature>
<keyword evidence="8 9" id="KW-0472">Membrane</keyword>
<dbReference type="InterPro" id="IPR036640">
    <property type="entry name" value="ABC1_TM_sf"/>
</dbReference>
<organism evidence="12 13">
    <name type="scientific">Cochliobolus sativus</name>
    <name type="common">Common root rot and spot blotch fungus</name>
    <name type="synonym">Bipolaris sorokiniana</name>
    <dbReference type="NCBI Taxonomy" id="45130"/>
    <lineage>
        <taxon>Eukaryota</taxon>
        <taxon>Fungi</taxon>
        <taxon>Dikarya</taxon>
        <taxon>Ascomycota</taxon>
        <taxon>Pezizomycotina</taxon>
        <taxon>Dothideomycetes</taxon>
        <taxon>Pleosporomycetidae</taxon>
        <taxon>Pleosporales</taxon>
        <taxon>Pleosporineae</taxon>
        <taxon>Pleosporaceae</taxon>
        <taxon>Bipolaris</taxon>
    </lineage>
</organism>
<dbReference type="GO" id="GO:0012505">
    <property type="term" value="C:endomembrane system"/>
    <property type="evidence" value="ECO:0007669"/>
    <property type="project" value="UniProtKB-SubCell"/>
</dbReference>
<keyword evidence="7 9" id="KW-1133">Transmembrane helix</keyword>
<dbReference type="Pfam" id="PF00664">
    <property type="entry name" value="ABC_membrane"/>
    <property type="match status" value="2"/>
</dbReference>
<keyword evidence="6" id="KW-0067">ATP-binding</keyword>
<evidence type="ECO:0000259" key="10">
    <source>
        <dbReference type="PROSITE" id="PS50893"/>
    </source>
</evidence>
<dbReference type="EMBL" id="WNKQ01000028">
    <property type="protein sequence ID" value="KAF5844151.1"/>
    <property type="molecule type" value="Genomic_DNA"/>
</dbReference>
<comment type="caution">
    <text evidence="12">The sequence shown here is derived from an EMBL/GenBank/DDBJ whole genome shotgun (WGS) entry which is preliminary data.</text>
</comment>
<evidence type="ECO:0000256" key="7">
    <source>
        <dbReference type="ARBA" id="ARBA00022989"/>
    </source>
</evidence>
<feature type="domain" description="ABC transporter" evidence="10">
    <location>
        <begin position="435"/>
        <end position="680"/>
    </location>
</feature>
<dbReference type="InterPro" id="IPR011527">
    <property type="entry name" value="ABC1_TM_dom"/>
</dbReference>
<comment type="similarity">
    <text evidence="3">Belongs to the ABC transporter superfamily. ABCB family. Multidrug resistance exporter (TC 3.A.1.201) subfamily.</text>
</comment>
<keyword evidence="5" id="KW-0547">Nucleotide-binding</keyword>
<feature type="transmembrane region" description="Helical" evidence="9">
    <location>
        <begin position="788"/>
        <end position="809"/>
    </location>
</feature>
<feature type="transmembrane region" description="Helical" evidence="9">
    <location>
        <begin position="71"/>
        <end position="91"/>
    </location>
</feature>
<dbReference type="FunFam" id="3.40.50.300:FF:001530">
    <property type="entry name" value="ABC multidrug transporter (Eurofung)"/>
    <property type="match status" value="1"/>
</dbReference>
<dbReference type="GO" id="GO:0015421">
    <property type="term" value="F:ABC-type oligopeptide transporter activity"/>
    <property type="evidence" value="ECO:0007669"/>
    <property type="project" value="TreeGrafter"/>
</dbReference>
<dbReference type="InterPro" id="IPR039421">
    <property type="entry name" value="Type_1_exporter"/>
</dbReference>
<dbReference type="PROSITE" id="PS00211">
    <property type="entry name" value="ABC_TRANSPORTER_1"/>
    <property type="match status" value="1"/>
</dbReference>
<dbReference type="AlphaFoldDB" id="A0A8H5Z668"/>
<dbReference type="GO" id="GO:0090374">
    <property type="term" value="P:oligopeptide export from mitochondrion"/>
    <property type="evidence" value="ECO:0007669"/>
    <property type="project" value="TreeGrafter"/>
</dbReference>
<dbReference type="PROSITE" id="PS50929">
    <property type="entry name" value="ABC_TM1F"/>
    <property type="match status" value="2"/>
</dbReference>
<dbReference type="GO" id="GO:0016887">
    <property type="term" value="F:ATP hydrolysis activity"/>
    <property type="evidence" value="ECO:0007669"/>
    <property type="project" value="InterPro"/>
</dbReference>
<dbReference type="InterPro" id="IPR017871">
    <property type="entry name" value="ABC_transporter-like_CS"/>
</dbReference>
<evidence type="ECO:0000256" key="2">
    <source>
        <dbReference type="ARBA" id="ARBA00004308"/>
    </source>
</evidence>
<dbReference type="SUPFAM" id="SSF90123">
    <property type="entry name" value="ABC transporter transmembrane region"/>
    <property type="match status" value="2"/>
</dbReference>
<evidence type="ECO:0000256" key="9">
    <source>
        <dbReference type="SAM" id="Phobius"/>
    </source>
</evidence>
<evidence type="ECO:0000313" key="12">
    <source>
        <dbReference type="EMBL" id="KAF5844151.1"/>
    </source>
</evidence>
<keyword evidence="4 9" id="KW-0812">Transmembrane</keyword>
<feature type="transmembrane region" description="Helical" evidence="9">
    <location>
        <begin position="258"/>
        <end position="277"/>
    </location>
</feature>
<dbReference type="GO" id="GO:0005524">
    <property type="term" value="F:ATP binding"/>
    <property type="evidence" value="ECO:0007669"/>
    <property type="project" value="UniProtKB-KW"/>
</dbReference>
<feature type="transmembrane region" description="Helical" evidence="9">
    <location>
        <begin position="232"/>
        <end position="252"/>
    </location>
</feature>
<dbReference type="SUPFAM" id="SSF52540">
    <property type="entry name" value="P-loop containing nucleoside triphosphate hydrolases"/>
    <property type="match status" value="1"/>
</dbReference>